<dbReference type="eggNOG" id="KOG3627">
    <property type="taxonomic scope" value="Eukaryota"/>
</dbReference>
<sequence length="267" mass="29946">MDASVQCVAFRFTLLLLIMQFVGAGRQVYGLSYHQPVASAITTGEVNCNDLFTVDRENSYRKQYEGTLQLKSDVTLRDVEIDLRFDRQVDLLVNYFGVAGSVNNRDFRITKSGYKQFAHTLLKIKLEVSYSTSSPPQLEEIRLNGVVICPVKFVSRSDISTEPTTPVYRYPPNSWSLNTNPVPLVRPSAIGNVPSFQPIQQPAAVPRNFTDERENRFNSTCAAMGQNIIITPGRWDGELTVNTDVAVDDVQIEIVFDRPVYVLGVSE</sequence>
<feature type="signal peptide" evidence="1">
    <location>
        <begin position="1"/>
        <end position="24"/>
    </location>
</feature>
<feature type="domain" description="Serine protease gd N-terminal" evidence="2">
    <location>
        <begin position="47"/>
        <end position="150"/>
    </location>
</feature>
<dbReference type="PhylomeDB" id="Q176U8"/>
<reference evidence="3" key="3">
    <citation type="submission" date="2012-09" db="EMBL/GenBank/DDBJ databases">
        <authorList>
            <consortium name="VectorBase"/>
        </authorList>
    </citation>
    <scope>NUCLEOTIDE SEQUENCE</scope>
    <source>
        <strain evidence="3">Liverpool</strain>
    </source>
</reference>
<name>Q176U8_AEDAE</name>
<accession>Q176U8</accession>
<protein>
    <submittedName>
        <fullName evidence="3">AAEL006252-PA</fullName>
    </submittedName>
</protein>
<dbReference type="EMBL" id="CH477382">
    <property type="protein sequence ID" value="EAT42188.1"/>
    <property type="molecule type" value="Genomic_DNA"/>
</dbReference>
<gene>
    <name evidence="3" type="ORF">AaeL_AAEL006252</name>
</gene>
<organism evidence="3 4">
    <name type="scientific">Aedes aegypti</name>
    <name type="common">Yellowfever mosquito</name>
    <name type="synonym">Culex aegypti</name>
    <dbReference type="NCBI Taxonomy" id="7159"/>
    <lineage>
        <taxon>Eukaryota</taxon>
        <taxon>Metazoa</taxon>
        <taxon>Ecdysozoa</taxon>
        <taxon>Arthropoda</taxon>
        <taxon>Hexapoda</taxon>
        <taxon>Insecta</taxon>
        <taxon>Pterygota</taxon>
        <taxon>Neoptera</taxon>
        <taxon>Endopterygota</taxon>
        <taxon>Diptera</taxon>
        <taxon>Nematocera</taxon>
        <taxon>Culicoidea</taxon>
        <taxon>Culicidae</taxon>
        <taxon>Culicinae</taxon>
        <taxon>Aedini</taxon>
        <taxon>Aedes</taxon>
        <taxon>Stegomyia</taxon>
    </lineage>
</organism>
<evidence type="ECO:0000259" key="2">
    <source>
        <dbReference type="Pfam" id="PF16030"/>
    </source>
</evidence>
<evidence type="ECO:0000313" key="4">
    <source>
        <dbReference type="Proteomes" id="UP000682892"/>
    </source>
</evidence>
<dbReference type="PaxDb" id="7159-AAEL006252-PA"/>
<dbReference type="VEuPathDB" id="VectorBase:AAEL019564"/>
<dbReference type="AlphaFoldDB" id="Q176U8"/>
<evidence type="ECO:0000313" key="3">
    <source>
        <dbReference type="EMBL" id="EAT42188.1"/>
    </source>
</evidence>
<dbReference type="InterPro" id="IPR031986">
    <property type="entry name" value="GD_N"/>
</dbReference>
<evidence type="ECO:0000256" key="1">
    <source>
        <dbReference type="SAM" id="SignalP"/>
    </source>
</evidence>
<dbReference type="Pfam" id="PF16030">
    <property type="entry name" value="GD_N"/>
    <property type="match status" value="1"/>
</dbReference>
<dbReference type="HOGENOM" id="CLU_1042854_0_0_1"/>
<keyword evidence="1" id="KW-0732">Signal</keyword>
<reference evidence="3" key="1">
    <citation type="submission" date="2005-10" db="EMBL/GenBank/DDBJ databases">
        <authorList>
            <person name="Loftus B.J."/>
            <person name="Nene V.M."/>
            <person name="Hannick L.I."/>
            <person name="Bidwell S."/>
            <person name="Haas B."/>
            <person name="Amedeo P."/>
            <person name="Orvis J."/>
            <person name="Wortman J.R."/>
            <person name="White O.R."/>
            <person name="Salzberg S."/>
            <person name="Shumway M."/>
            <person name="Koo H."/>
            <person name="Zhao Y."/>
            <person name="Holmes M."/>
            <person name="Miller J."/>
            <person name="Schatz M."/>
            <person name="Pop M."/>
            <person name="Pai G."/>
            <person name="Utterback T."/>
            <person name="Rogers Y.-H."/>
            <person name="Kravitz S."/>
            <person name="Fraser C.M."/>
        </authorList>
    </citation>
    <scope>NUCLEOTIDE SEQUENCE</scope>
    <source>
        <strain evidence="3">Liverpool</strain>
    </source>
</reference>
<proteinExistence type="predicted"/>
<dbReference type="Proteomes" id="UP000682892">
    <property type="component" value="Chromosome 3"/>
</dbReference>
<feature type="chain" id="PRO_5014307740" evidence="1">
    <location>
        <begin position="25"/>
        <end position="267"/>
    </location>
</feature>
<reference evidence="3" key="2">
    <citation type="journal article" date="2007" name="Science">
        <title>Genome sequence of Aedes aegypti, a major arbovirus vector.</title>
        <authorList>
            <person name="Nene V."/>
            <person name="Wortman J.R."/>
            <person name="Lawson D."/>
            <person name="Haas B."/>
            <person name="Kodira C."/>
            <person name="Tu Z.J."/>
            <person name="Loftus B."/>
            <person name="Xi Z."/>
            <person name="Megy K."/>
            <person name="Grabherr M."/>
            <person name="Ren Q."/>
            <person name="Zdobnov E.M."/>
            <person name="Lobo N.F."/>
            <person name="Campbell K.S."/>
            <person name="Brown S.E."/>
            <person name="Bonaldo M.F."/>
            <person name="Zhu J."/>
            <person name="Sinkins S.P."/>
            <person name="Hogenkamp D.G."/>
            <person name="Amedeo P."/>
            <person name="Arensburger P."/>
            <person name="Atkinson P.W."/>
            <person name="Bidwell S."/>
            <person name="Biedler J."/>
            <person name="Birney E."/>
            <person name="Bruggner R.V."/>
            <person name="Costas J."/>
            <person name="Coy M.R."/>
            <person name="Crabtree J."/>
            <person name="Crawford M."/>
            <person name="Debruyn B."/>
            <person name="Decaprio D."/>
            <person name="Eiglmeier K."/>
            <person name="Eisenstadt E."/>
            <person name="El-Dorry H."/>
            <person name="Gelbart W.M."/>
            <person name="Gomes S.L."/>
            <person name="Hammond M."/>
            <person name="Hannick L.I."/>
            <person name="Hogan J.R."/>
            <person name="Holmes M.H."/>
            <person name="Jaffe D."/>
            <person name="Johnston J.S."/>
            <person name="Kennedy R.C."/>
            <person name="Koo H."/>
            <person name="Kravitz S."/>
            <person name="Kriventseva E.V."/>
            <person name="Kulp D."/>
            <person name="Labutti K."/>
            <person name="Lee E."/>
            <person name="Li S."/>
            <person name="Lovin D.D."/>
            <person name="Mao C."/>
            <person name="Mauceli E."/>
            <person name="Menck C.F."/>
            <person name="Miller J.R."/>
            <person name="Montgomery P."/>
            <person name="Mori A."/>
            <person name="Nascimento A.L."/>
            <person name="Naveira H.F."/>
            <person name="Nusbaum C."/>
            <person name="O'leary S."/>
            <person name="Orvis J."/>
            <person name="Pertea M."/>
            <person name="Quesneville H."/>
            <person name="Reidenbach K.R."/>
            <person name="Rogers Y.H."/>
            <person name="Roth C.W."/>
            <person name="Schneider J.R."/>
            <person name="Schatz M."/>
            <person name="Shumway M."/>
            <person name="Stanke M."/>
            <person name="Stinson E.O."/>
            <person name="Tubio J.M."/>
            <person name="Vanzee J.P."/>
            <person name="Verjovski-Almeida S."/>
            <person name="Werner D."/>
            <person name="White O."/>
            <person name="Wyder S."/>
            <person name="Zeng Q."/>
            <person name="Zhao Q."/>
            <person name="Zhao Y."/>
            <person name="Hill C.A."/>
            <person name="Raikhel A.S."/>
            <person name="Soares M.B."/>
            <person name="Knudson D.L."/>
            <person name="Lee N.H."/>
            <person name="Galagan J."/>
            <person name="Salzberg S.L."/>
            <person name="Paulsen I.T."/>
            <person name="Dimopoulos G."/>
            <person name="Collins F.H."/>
            <person name="Birren B."/>
            <person name="Fraser-Liggett C.M."/>
            <person name="Severson D.W."/>
        </authorList>
    </citation>
    <scope>NUCLEOTIDE SEQUENCE [LARGE SCALE GENOMIC DNA]</scope>
    <source>
        <strain evidence="3">Liverpool</strain>
    </source>
</reference>